<dbReference type="GO" id="GO:0008270">
    <property type="term" value="F:zinc ion binding"/>
    <property type="evidence" value="ECO:0007669"/>
    <property type="project" value="UniProtKB-KW"/>
</dbReference>
<feature type="compositionally biased region" description="Acidic residues" evidence="10">
    <location>
        <begin position="130"/>
        <end position="161"/>
    </location>
</feature>
<keyword evidence="13" id="KW-1185">Reference proteome</keyword>
<dbReference type="PANTHER" id="PTHR12081">
    <property type="entry name" value="TRANSCRIPTION FACTOR E2F"/>
    <property type="match status" value="1"/>
</dbReference>
<evidence type="ECO:0000256" key="9">
    <source>
        <dbReference type="RuleBase" id="RU003796"/>
    </source>
</evidence>
<dbReference type="OrthoDB" id="1743261at2759"/>
<evidence type="ECO:0000256" key="2">
    <source>
        <dbReference type="ARBA" id="ARBA00022723"/>
    </source>
</evidence>
<sequence length="441" mass="49916">MQIPLPRGHVADSGSGSDRTRLCHQTKPARVFVIMVQCIVRGCSNRSSNKNSSSSRPRKRFFSFPSDPGRVKIWLAALREAERVPSDHHRICEDHFLKTHITRYGVKKDAIPITPYLDEPPAGDSVEPIELSEEDDEGEEDYVEEEEEEEEDEDDEEETEIEEVKERTDGKSTEHSGLQSPPWKIDSLVPVGSSNLVTSVPVTNEECSPNSKIHSKRKGTRKRTDVSLVQLTKRFMELIQVAPEGILDLNNAARTLGVRKRRVYDITNVLDGIELVKKRSKNHIQWIGTNLDSPAQYDTKRKCLKNELLNLSTMEEALDELIKVCSHQLFELTDNKENANSAYVTSQDIHNIEAFKDQVVIAVKAPEETKLEVPRPKEDSIQVNIKSTKGPVNVFLCHSNETIKSQKQGQCKKASWIFSSIEKSFVQSDKDMKRVSIGNIE</sequence>
<evidence type="ECO:0000256" key="8">
    <source>
        <dbReference type="PROSITE-ProRule" id="PRU00309"/>
    </source>
</evidence>
<dbReference type="Ensembl" id="ENSECRT00000015323.1">
    <property type="protein sequence ID" value="ENSECRP00000015058.1"/>
    <property type="gene ID" value="ENSECRG00000010036.1"/>
</dbReference>
<reference evidence="12" key="2">
    <citation type="submission" date="2025-08" db="UniProtKB">
        <authorList>
            <consortium name="Ensembl"/>
        </authorList>
    </citation>
    <scope>IDENTIFICATION</scope>
</reference>
<dbReference type="FunFam" id="1.10.10.10:FF:000008">
    <property type="entry name" value="E2F transcription factor 1"/>
    <property type="match status" value="1"/>
</dbReference>
<keyword evidence="2" id="KW-0479">Metal-binding</keyword>
<dbReference type="InterPro" id="IPR037241">
    <property type="entry name" value="E2F-DP_heterodim"/>
</dbReference>
<evidence type="ECO:0000313" key="12">
    <source>
        <dbReference type="Ensembl" id="ENSECRP00000015058.1"/>
    </source>
</evidence>
<comment type="subcellular location">
    <subcellularLocation>
        <location evidence="9">Nucleus</location>
    </subcellularLocation>
</comment>
<dbReference type="RefSeq" id="XP_028652720.1">
    <property type="nucleotide sequence ID" value="XM_028796887.2"/>
</dbReference>
<dbReference type="AlphaFoldDB" id="A0A8C4SE64"/>
<evidence type="ECO:0000256" key="3">
    <source>
        <dbReference type="ARBA" id="ARBA00022771"/>
    </source>
</evidence>
<keyword evidence="3 8" id="KW-0863">Zinc-finger</keyword>
<dbReference type="SMART" id="SM01372">
    <property type="entry name" value="E2F_TDP"/>
    <property type="match status" value="1"/>
</dbReference>
<reference evidence="12" key="3">
    <citation type="submission" date="2025-09" db="UniProtKB">
        <authorList>
            <consortium name="Ensembl"/>
        </authorList>
    </citation>
    <scope>IDENTIFICATION</scope>
</reference>
<dbReference type="Gene3D" id="1.10.10.10">
    <property type="entry name" value="Winged helix-like DNA-binding domain superfamily/Winged helix DNA-binding domain"/>
    <property type="match status" value="1"/>
</dbReference>
<keyword evidence="6 8" id="KW-0238">DNA-binding</keyword>
<dbReference type="Proteomes" id="UP000694620">
    <property type="component" value="Chromosome 3"/>
</dbReference>
<evidence type="ECO:0000256" key="7">
    <source>
        <dbReference type="ARBA" id="ARBA00023163"/>
    </source>
</evidence>
<dbReference type="SMART" id="SM00980">
    <property type="entry name" value="THAP"/>
    <property type="match status" value="1"/>
</dbReference>
<dbReference type="InterPro" id="IPR036388">
    <property type="entry name" value="WH-like_DNA-bd_sf"/>
</dbReference>
<dbReference type="GO" id="GO:0090575">
    <property type="term" value="C:RNA polymerase II transcription regulator complex"/>
    <property type="evidence" value="ECO:0007669"/>
    <property type="project" value="TreeGrafter"/>
</dbReference>
<dbReference type="GO" id="GO:0000981">
    <property type="term" value="F:DNA-binding transcription factor activity, RNA polymerase II-specific"/>
    <property type="evidence" value="ECO:0007669"/>
    <property type="project" value="TreeGrafter"/>
</dbReference>
<dbReference type="SMART" id="SM00692">
    <property type="entry name" value="DM3"/>
    <property type="match status" value="1"/>
</dbReference>
<keyword evidence="4" id="KW-0862">Zinc</keyword>
<dbReference type="Gene3D" id="6.10.250.540">
    <property type="match status" value="1"/>
</dbReference>
<keyword evidence="7 9" id="KW-0804">Transcription</keyword>
<evidence type="ECO:0000256" key="5">
    <source>
        <dbReference type="ARBA" id="ARBA00023015"/>
    </source>
</evidence>
<dbReference type="SUPFAM" id="SSF144074">
    <property type="entry name" value="E2F-DP heterodimerization region"/>
    <property type="match status" value="1"/>
</dbReference>
<dbReference type="InterPro" id="IPR032198">
    <property type="entry name" value="E2F_CC-MB"/>
</dbReference>
<keyword evidence="9" id="KW-0539">Nucleus</keyword>
<dbReference type="Pfam" id="PF16421">
    <property type="entry name" value="E2F_CC-MB"/>
    <property type="match status" value="1"/>
</dbReference>
<dbReference type="InterPro" id="IPR003316">
    <property type="entry name" value="E2F_WHTH_DNA-bd_dom"/>
</dbReference>
<feature type="domain" description="THAP-type" evidence="11">
    <location>
        <begin position="34"/>
        <end position="115"/>
    </location>
</feature>
<protein>
    <submittedName>
        <fullName evidence="12">E2F transcription factor 6</fullName>
    </submittedName>
</protein>
<evidence type="ECO:0000256" key="1">
    <source>
        <dbReference type="ARBA" id="ARBA00010940"/>
    </source>
</evidence>
<accession>A0A8C4SE64</accession>
<name>A0A8C4SE64_ERPCA</name>
<dbReference type="SUPFAM" id="SSF46785">
    <property type="entry name" value="Winged helix' DNA-binding domain"/>
    <property type="match status" value="1"/>
</dbReference>
<proteinExistence type="inferred from homology"/>
<dbReference type="PANTHER" id="PTHR12081:SF19">
    <property type="entry name" value="TRANSCRIPTION FACTOR E2F6"/>
    <property type="match status" value="1"/>
</dbReference>
<reference evidence="12" key="1">
    <citation type="submission" date="2021-06" db="EMBL/GenBank/DDBJ databases">
        <authorList>
            <consortium name="Wellcome Sanger Institute Data Sharing"/>
        </authorList>
    </citation>
    <scope>NUCLEOTIDE SEQUENCE [LARGE SCALE GENOMIC DNA]</scope>
</reference>
<organism evidence="12 13">
    <name type="scientific">Erpetoichthys calabaricus</name>
    <name type="common">Rope fish</name>
    <name type="synonym">Calamoichthys calabaricus</name>
    <dbReference type="NCBI Taxonomy" id="27687"/>
    <lineage>
        <taxon>Eukaryota</taxon>
        <taxon>Metazoa</taxon>
        <taxon>Chordata</taxon>
        <taxon>Craniata</taxon>
        <taxon>Vertebrata</taxon>
        <taxon>Euteleostomi</taxon>
        <taxon>Actinopterygii</taxon>
        <taxon>Polypteriformes</taxon>
        <taxon>Polypteridae</taxon>
        <taxon>Erpetoichthys</taxon>
    </lineage>
</organism>
<gene>
    <name evidence="12" type="primary">e2f6</name>
</gene>
<comment type="similarity">
    <text evidence="1 9">Belongs to the E2F/DP family.</text>
</comment>
<feature type="region of interest" description="Disordered" evidence="10">
    <location>
        <begin position="114"/>
        <end position="187"/>
    </location>
</feature>
<keyword evidence="5 9" id="KW-0805">Transcription regulation</keyword>
<dbReference type="GO" id="GO:0046983">
    <property type="term" value="F:protein dimerization activity"/>
    <property type="evidence" value="ECO:0007669"/>
    <property type="project" value="InterPro"/>
</dbReference>
<dbReference type="Pfam" id="PF02319">
    <property type="entry name" value="WHD_E2F_TDP"/>
    <property type="match status" value="1"/>
</dbReference>
<dbReference type="Pfam" id="PF05485">
    <property type="entry name" value="THAP"/>
    <property type="match status" value="1"/>
</dbReference>
<dbReference type="InterPro" id="IPR036390">
    <property type="entry name" value="WH_DNA-bd_sf"/>
</dbReference>
<evidence type="ECO:0000256" key="4">
    <source>
        <dbReference type="ARBA" id="ARBA00022833"/>
    </source>
</evidence>
<dbReference type="CDD" id="cd14660">
    <property type="entry name" value="E2F_DD"/>
    <property type="match status" value="1"/>
</dbReference>
<evidence type="ECO:0000256" key="10">
    <source>
        <dbReference type="SAM" id="MobiDB-lite"/>
    </source>
</evidence>
<dbReference type="PROSITE" id="PS50950">
    <property type="entry name" value="ZF_THAP"/>
    <property type="match status" value="1"/>
</dbReference>
<dbReference type="GeneTree" id="ENSGT00940000155734"/>
<dbReference type="InterPro" id="IPR006612">
    <property type="entry name" value="THAP_Znf"/>
</dbReference>
<dbReference type="GO" id="GO:0000978">
    <property type="term" value="F:RNA polymerase II cis-regulatory region sequence-specific DNA binding"/>
    <property type="evidence" value="ECO:0007669"/>
    <property type="project" value="InterPro"/>
</dbReference>
<dbReference type="SUPFAM" id="SSF57716">
    <property type="entry name" value="Glucocorticoid receptor-like (DNA-binding domain)"/>
    <property type="match status" value="1"/>
</dbReference>
<feature type="compositionally biased region" description="Basic and acidic residues" evidence="10">
    <location>
        <begin position="162"/>
        <end position="174"/>
    </location>
</feature>
<evidence type="ECO:0000256" key="6">
    <source>
        <dbReference type="ARBA" id="ARBA00023125"/>
    </source>
</evidence>
<feature type="region of interest" description="Disordered" evidence="10">
    <location>
        <begin position="1"/>
        <end position="21"/>
    </location>
</feature>
<evidence type="ECO:0000259" key="11">
    <source>
        <dbReference type="PROSITE" id="PS50950"/>
    </source>
</evidence>
<dbReference type="InterPro" id="IPR015633">
    <property type="entry name" value="E2F"/>
</dbReference>
<dbReference type="GeneID" id="114648081"/>
<evidence type="ECO:0000313" key="13">
    <source>
        <dbReference type="Proteomes" id="UP000694620"/>
    </source>
</evidence>